<dbReference type="InterPro" id="IPR052022">
    <property type="entry name" value="26kDa_periplasmic_antigen"/>
</dbReference>
<dbReference type="AlphaFoldDB" id="A0A846MSD5"/>
<evidence type="ECO:0008006" key="3">
    <source>
        <dbReference type="Google" id="ProtNLM"/>
    </source>
</evidence>
<comment type="caution">
    <text evidence="1">The sequence shown here is derived from an EMBL/GenBank/DDBJ whole genome shotgun (WGS) entry which is preliminary data.</text>
</comment>
<dbReference type="EMBL" id="JAASRN010000002">
    <property type="protein sequence ID" value="NIK74359.1"/>
    <property type="molecule type" value="Genomic_DNA"/>
</dbReference>
<dbReference type="Gene3D" id="3.30.110.170">
    <property type="entry name" value="Protein of unknown function (DUF541), domain 1"/>
    <property type="match status" value="1"/>
</dbReference>
<accession>A0A846MSD5</accession>
<name>A0A846MSD5_9BACT</name>
<dbReference type="GO" id="GO:0006974">
    <property type="term" value="P:DNA damage response"/>
    <property type="evidence" value="ECO:0007669"/>
    <property type="project" value="TreeGrafter"/>
</dbReference>
<dbReference type="Proteomes" id="UP000537126">
    <property type="component" value="Unassembled WGS sequence"/>
</dbReference>
<dbReference type="PIRSF" id="PIRSF029033">
    <property type="entry name" value="UCP029033"/>
    <property type="match status" value="1"/>
</dbReference>
<organism evidence="1 2">
    <name type="scientific">Thermonema lapsum</name>
    <dbReference type="NCBI Taxonomy" id="28195"/>
    <lineage>
        <taxon>Bacteria</taxon>
        <taxon>Pseudomonadati</taxon>
        <taxon>Bacteroidota</taxon>
        <taxon>Cytophagia</taxon>
        <taxon>Cytophagales</taxon>
        <taxon>Thermonemataceae</taxon>
        <taxon>Thermonema</taxon>
    </lineage>
</organism>
<dbReference type="Pfam" id="PF04402">
    <property type="entry name" value="SIMPL"/>
    <property type="match status" value="1"/>
</dbReference>
<dbReference type="PANTHER" id="PTHR34387">
    <property type="entry name" value="SLR1258 PROTEIN"/>
    <property type="match status" value="1"/>
</dbReference>
<keyword evidence="2" id="KW-1185">Reference proteome</keyword>
<dbReference type="InterPro" id="IPR016907">
    <property type="entry name" value="UCP029033"/>
</dbReference>
<evidence type="ECO:0000313" key="2">
    <source>
        <dbReference type="Proteomes" id="UP000537126"/>
    </source>
</evidence>
<gene>
    <name evidence="1" type="ORF">FHS56_001872</name>
</gene>
<proteinExistence type="predicted"/>
<dbReference type="InterPro" id="IPR007497">
    <property type="entry name" value="SIMPL/DUF541"/>
</dbReference>
<dbReference type="PANTHER" id="PTHR34387:SF2">
    <property type="entry name" value="SLR1258 PROTEIN"/>
    <property type="match status" value="1"/>
</dbReference>
<protein>
    <recommendedName>
        <fullName evidence="3">SIMPL domain-containing protein</fullName>
    </recommendedName>
</protein>
<dbReference type="Gene3D" id="3.30.70.2970">
    <property type="entry name" value="Protein of unknown function (DUF541), domain 2"/>
    <property type="match status" value="1"/>
</dbReference>
<reference evidence="1 2" key="1">
    <citation type="submission" date="2020-03" db="EMBL/GenBank/DDBJ databases">
        <title>Genomic Encyclopedia of Type Strains, Phase IV (KMG-IV): sequencing the most valuable type-strain genomes for metagenomic binning, comparative biology and taxonomic classification.</title>
        <authorList>
            <person name="Goeker M."/>
        </authorList>
    </citation>
    <scope>NUCLEOTIDE SEQUENCE [LARGE SCALE GENOMIC DNA]</scope>
    <source>
        <strain evidence="1 2">DSM 5718</strain>
    </source>
</reference>
<sequence>MRYLPPALAIGLAAVVSALVLSYAYLNRHAHQDTIEVIGLGSKDFKSDLIVWRASFSRKAFTIKEAYALLDKDRALITAFLQQQAVKNEEYVFSPISISKDYVYSYDQQGRQYSTFSGYVLSQTLTIESKRVDEIEKTMRYISGLIESGLEIISYEPEYYYTQLAELKIHMIAEATKDARLRAEKIAQEAGARLGKLKEARMGVFQITAQNSNEDYSWGGTFNTSSKMKTASITMRLTFEVD</sequence>
<dbReference type="RefSeq" id="WP_166919950.1">
    <property type="nucleotide sequence ID" value="NZ_JAASRN010000002.1"/>
</dbReference>
<evidence type="ECO:0000313" key="1">
    <source>
        <dbReference type="EMBL" id="NIK74359.1"/>
    </source>
</evidence>